<evidence type="ECO:0000313" key="2">
    <source>
        <dbReference type="Proteomes" id="UP001056268"/>
    </source>
</evidence>
<accession>A0ABY4U1A9</accession>
<gene>
    <name evidence="1" type="ORF">NBT09_01605</name>
</gene>
<organism evidence="1 2">
    <name type="scientific">Rickettsia conorii subsp. raoultii</name>
    <dbReference type="NCBI Taxonomy" id="369822"/>
    <lineage>
        <taxon>Bacteria</taxon>
        <taxon>Pseudomonadati</taxon>
        <taxon>Pseudomonadota</taxon>
        <taxon>Alphaproteobacteria</taxon>
        <taxon>Rickettsiales</taxon>
        <taxon>Rickettsiaceae</taxon>
        <taxon>Rickettsieae</taxon>
        <taxon>Rickettsia</taxon>
        <taxon>spotted fever group</taxon>
    </lineage>
</organism>
<name>A0ABY4U1A9_RICCR</name>
<reference evidence="1" key="1">
    <citation type="submission" date="2022-05" db="EMBL/GenBank/DDBJ databases">
        <title>Tracking Rickettsia raoultii infection dynamics in vivo by bioorthogonal metabolic labeling.</title>
        <authorList>
            <person name="Zhu D.-Y."/>
            <person name="Jia N."/>
            <person name="Li C."/>
            <person name="Zhang M.-Z."/>
            <person name="Liu H.-B."/>
            <person name="Cao W.-C."/>
        </authorList>
    </citation>
    <scope>NUCLEOTIDE SEQUENCE</scope>
    <source>
        <strain evidence="1">BIME</strain>
    </source>
</reference>
<dbReference type="Proteomes" id="UP001056268">
    <property type="component" value="Chromosome"/>
</dbReference>
<dbReference type="RefSeq" id="WP_232218664.1">
    <property type="nucleotide sequence ID" value="NZ_CP010969.1"/>
</dbReference>
<evidence type="ECO:0000313" key="1">
    <source>
        <dbReference type="EMBL" id="URW78069.1"/>
    </source>
</evidence>
<proteinExistence type="predicted"/>
<protein>
    <submittedName>
        <fullName evidence="1">Uncharacterized protein</fullName>
    </submittedName>
</protein>
<sequence length="228" mass="25796">MYLANNNGNPGKLEVSTLGAETDLGITIKTLLTLEERKSPLESLALFSEAKPDKAQLMIKAENIWNRLKDDDVIKQISRQALTLNNKIANKEFFKELFNEEEHNAIDCLNYTFDKLPLDLQNHITARSTEIKIKDELQDKKTIISRIDYIAKNKNVLGANSLNNEIERIVDNFNTLKFSDVLDLALNKGDVRDNIALTPKANEVNTQINNWINNNIVNLTVESNIDSG</sequence>
<keyword evidence="2" id="KW-1185">Reference proteome</keyword>
<dbReference type="EMBL" id="CP098324">
    <property type="protein sequence ID" value="URW78069.1"/>
    <property type="molecule type" value="Genomic_DNA"/>
</dbReference>